<keyword evidence="1 3" id="KW-0853">WD repeat</keyword>
<feature type="compositionally biased region" description="Low complexity" evidence="4">
    <location>
        <begin position="8"/>
        <end position="20"/>
    </location>
</feature>
<evidence type="ECO:0000256" key="3">
    <source>
        <dbReference type="PROSITE-ProRule" id="PRU00221"/>
    </source>
</evidence>
<dbReference type="GO" id="GO:0043161">
    <property type="term" value="P:proteasome-mediated ubiquitin-dependent protein catabolic process"/>
    <property type="evidence" value="ECO:0007669"/>
    <property type="project" value="TreeGrafter"/>
</dbReference>
<dbReference type="SUPFAM" id="SSF50978">
    <property type="entry name" value="WD40 repeat-like"/>
    <property type="match status" value="1"/>
</dbReference>
<dbReference type="PROSITE" id="PS50082">
    <property type="entry name" value="WD_REPEATS_2"/>
    <property type="match status" value="4"/>
</dbReference>
<dbReference type="InterPro" id="IPR019775">
    <property type="entry name" value="WD40_repeat_CS"/>
</dbReference>
<dbReference type="PROSITE" id="PS50294">
    <property type="entry name" value="WD_REPEATS_REGION"/>
    <property type="match status" value="4"/>
</dbReference>
<feature type="repeat" description="WD" evidence="3">
    <location>
        <begin position="74"/>
        <end position="114"/>
    </location>
</feature>
<evidence type="ECO:0000256" key="2">
    <source>
        <dbReference type="ARBA" id="ARBA00022737"/>
    </source>
</evidence>
<name>A0A197JK84_9FUNG</name>
<dbReference type="OrthoDB" id="190105at2759"/>
<evidence type="ECO:0000313" key="6">
    <source>
        <dbReference type="Proteomes" id="UP000078512"/>
    </source>
</evidence>
<dbReference type="InterPro" id="IPR001680">
    <property type="entry name" value="WD40_rpt"/>
</dbReference>
<dbReference type="GO" id="GO:0005634">
    <property type="term" value="C:nucleus"/>
    <property type="evidence" value="ECO:0007669"/>
    <property type="project" value="TreeGrafter"/>
</dbReference>
<gene>
    <name evidence="5" type="ORF">K457DRAFT_158562</name>
</gene>
<keyword evidence="2" id="KW-0677">Repeat</keyword>
<evidence type="ECO:0000313" key="5">
    <source>
        <dbReference type="EMBL" id="OAQ24769.1"/>
    </source>
</evidence>
<dbReference type="Pfam" id="PF00400">
    <property type="entry name" value="WD40"/>
    <property type="match status" value="4"/>
</dbReference>
<dbReference type="GO" id="GO:0010992">
    <property type="term" value="P:ubiquitin recycling"/>
    <property type="evidence" value="ECO:0007669"/>
    <property type="project" value="TreeGrafter"/>
</dbReference>
<dbReference type="PROSITE" id="PS51257">
    <property type="entry name" value="PROKAR_LIPOPROTEIN"/>
    <property type="match status" value="1"/>
</dbReference>
<feature type="repeat" description="WD" evidence="3">
    <location>
        <begin position="269"/>
        <end position="308"/>
    </location>
</feature>
<keyword evidence="6" id="KW-1185">Reference proteome</keyword>
<dbReference type="InterPro" id="IPR020472">
    <property type="entry name" value="WD40_PAC1"/>
</dbReference>
<feature type="region of interest" description="Disordered" evidence="4">
    <location>
        <begin position="1"/>
        <end position="33"/>
    </location>
</feature>
<proteinExistence type="predicted"/>
<evidence type="ECO:0000256" key="1">
    <source>
        <dbReference type="ARBA" id="ARBA00022574"/>
    </source>
</evidence>
<dbReference type="STRING" id="1314771.A0A197JK84"/>
<feature type="repeat" description="WD" evidence="3">
    <location>
        <begin position="187"/>
        <end position="226"/>
    </location>
</feature>
<dbReference type="AlphaFoldDB" id="A0A197JK84"/>
<dbReference type="GO" id="GO:0043130">
    <property type="term" value="F:ubiquitin binding"/>
    <property type="evidence" value="ECO:0007669"/>
    <property type="project" value="TreeGrafter"/>
</dbReference>
<dbReference type="EMBL" id="KV442088">
    <property type="protein sequence ID" value="OAQ24769.1"/>
    <property type="molecule type" value="Genomic_DNA"/>
</dbReference>
<dbReference type="PROSITE" id="PS00678">
    <property type="entry name" value="WD_REPEATS_1"/>
    <property type="match status" value="2"/>
</dbReference>
<dbReference type="Gene3D" id="2.130.10.10">
    <property type="entry name" value="YVTN repeat-like/Quinoprotein amine dehydrogenase"/>
    <property type="match status" value="1"/>
</dbReference>
<evidence type="ECO:0000256" key="4">
    <source>
        <dbReference type="SAM" id="MobiDB-lite"/>
    </source>
</evidence>
<protein>
    <submittedName>
        <fullName evidence="5">WD40 repeat-like protein</fullName>
    </submittedName>
</protein>
<dbReference type="CDD" id="cd00200">
    <property type="entry name" value="WD40"/>
    <property type="match status" value="1"/>
</dbReference>
<dbReference type="PRINTS" id="PR00320">
    <property type="entry name" value="GPROTEINBRPT"/>
</dbReference>
<dbReference type="InterPro" id="IPR036322">
    <property type="entry name" value="WD40_repeat_dom_sf"/>
</dbReference>
<organism evidence="5 6">
    <name type="scientific">Linnemannia elongata AG-77</name>
    <dbReference type="NCBI Taxonomy" id="1314771"/>
    <lineage>
        <taxon>Eukaryota</taxon>
        <taxon>Fungi</taxon>
        <taxon>Fungi incertae sedis</taxon>
        <taxon>Mucoromycota</taxon>
        <taxon>Mortierellomycotina</taxon>
        <taxon>Mortierellomycetes</taxon>
        <taxon>Mortierellales</taxon>
        <taxon>Mortierellaceae</taxon>
        <taxon>Linnemannia</taxon>
    </lineage>
</organism>
<accession>A0A197JK84</accession>
<dbReference type="Proteomes" id="UP000078512">
    <property type="component" value="Unassembled WGS sequence"/>
</dbReference>
<dbReference type="SMART" id="SM00320">
    <property type="entry name" value="WD40"/>
    <property type="match status" value="6"/>
</dbReference>
<dbReference type="PANTHER" id="PTHR19849">
    <property type="entry name" value="PHOSPHOLIPASE A-2-ACTIVATING PROTEIN"/>
    <property type="match status" value="1"/>
</dbReference>
<dbReference type="PANTHER" id="PTHR19849:SF1">
    <property type="entry name" value="F-BOX_WD REPEAT-CONTAINING PROTEIN 7"/>
    <property type="match status" value="1"/>
</dbReference>
<sequence length="404" mass="44524">MQFRVPPNNNITTTTACANNHPQPRESNPKTTRVQAGDRVVTSLILDADRIIVTFDYETVKVYSALTGALLQTLDGHQGGVWASALYNSNTLVTAATDRTIRVWDLEKGVCTHIFRIHTATVRAANTVVPVNVNRHNPQLAPKYEPEFPIIIAGSRDTTLSVWRLPVQELNGHLSATETEDWLLHRLEGHTQPIHDIAAEGNLVVSASYDATARIWNSHTGELVHVLVGHEDKIYKVVLDTASRQCFTAGLDATIRVWSLDTGSCLHTLTGHMSIVGLLRLNDSLLVSASGDGAVKVWDPATANLLRTFVNHSPGTDQSILAIQHDDKKLITGACGAVQTWNIRTGELLDEMKGINSVWQIAFDHKRRVVAFQTMEQCAYGQHSTTYLEILDYGVDEATQETLV</sequence>
<dbReference type="InterPro" id="IPR015943">
    <property type="entry name" value="WD40/YVTN_repeat-like_dom_sf"/>
</dbReference>
<feature type="repeat" description="WD" evidence="3">
    <location>
        <begin position="227"/>
        <end position="268"/>
    </location>
</feature>
<dbReference type="GO" id="GO:0005737">
    <property type="term" value="C:cytoplasm"/>
    <property type="evidence" value="ECO:0007669"/>
    <property type="project" value="TreeGrafter"/>
</dbReference>
<reference evidence="5 6" key="1">
    <citation type="submission" date="2016-05" db="EMBL/GenBank/DDBJ databases">
        <title>Genome sequencing reveals origins of a unique bacterial endosymbiosis in the earliest lineages of terrestrial Fungi.</title>
        <authorList>
            <consortium name="DOE Joint Genome Institute"/>
            <person name="Uehling J."/>
            <person name="Gryganskyi A."/>
            <person name="Hameed K."/>
            <person name="Tschaplinski T."/>
            <person name="Misztal P."/>
            <person name="Wu S."/>
            <person name="Desiro A."/>
            <person name="Vande Pol N."/>
            <person name="Du Z.-Y."/>
            <person name="Zienkiewicz A."/>
            <person name="Zienkiewicz K."/>
            <person name="Morin E."/>
            <person name="Tisserant E."/>
            <person name="Splivallo R."/>
            <person name="Hainaut M."/>
            <person name="Henrissat B."/>
            <person name="Ohm R."/>
            <person name="Kuo A."/>
            <person name="Yan J."/>
            <person name="Lipzen A."/>
            <person name="Nolan M."/>
            <person name="Labutti K."/>
            <person name="Barry K."/>
            <person name="Goldstein A."/>
            <person name="Labbe J."/>
            <person name="Schadt C."/>
            <person name="Tuskan G."/>
            <person name="Grigoriev I."/>
            <person name="Martin F."/>
            <person name="Vilgalys R."/>
            <person name="Bonito G."/>
        </authorList>
    </citation>
    <scope>NUCLEOTIDE SEQUENCE [LARGE SCALE GENOMIC DNA]</scope>
    <source>
        <strain evidence="5 6">AG-77</strain>
    </source>
</reference>